<evidence type="ECO:0000313" key="5">
    <source>
        <dbReference type="RefSeq" id="XP_010247106.1"/>
    </source>
</evidence>
<dbReference type="PANTHER" id="PTHR46554">
    <property type="entry name" value="MEDIATOR OF RNA POLYMERASE II TRANSCRIPTION SUBUNIT 26A-RELATED"/>
    <property type="match status" value="1"/>
</dbReference>
<dbReference type="AlphaFoldDB" id="A0A1U7Z4G7"/>
<keyword evidence="4" id="KW-1185">Reference proteome</keyword>
<dbReference type="GeneID" id="104590233"/>
<dbReference type="InterPro" id="IPR003617">
    <property type="entry name" value="TFIIS/CRSP70_N_sub"/>
</dbReference>
<comment type="subcellular location">
    <subcellularLocation>
        <location evidence="1 3">Nucleus</location>
    </subcellularLocation>
</comment>
<dbReference type="OrthoDB" id="44867at2759"/>
<dbReference type="OMA" id="LENAIMV"/>
<proteinExistence type="predicted"/>
<dbReference type="InterPro" id="IPR017923">
    <property type="entry name" value="TFIIS_N"/>
</dbReference>
<dbReference type="KEGG" id="nnu:104590233"/>
<dbReference type="eggNOG" id="ENOG502QR7F">
    <property type="taxonomic scope" value="Eukaryota"/>
</dbReference>
<protein>
    <submittedName>
        <fullName evidence="5">Probable mediator of RNA polymerase II transcription subunit 26b</fullName>
    </submittedName>
</protein>
<dbReference type="PROSITE" id="PS51319">
    <property type="entry name" value="TFIIS_N"/>
    <property type="match status" value="1"/>
</dbReference>
<dbReference type="Gene3D" id="1.20.930.10">
    <property type="entry name" value="Conserved domain common to transcription factors TFIIS, elongin A, CRSP70"/>
    <property type="match status" value="1"/>
</dbReference>
<dbReference type="SUPFAM" id="SSF47676">
    <property type="entry name" value="Conserved domain common to transcription factors TFIIS, elongin A, CRSP70"/>
    <property type="match status" value="1"/>
</dbReference>
<dbReference type="Pfam" id="PF08711">
    <property type="entry name" value="Med26"/>
    <property type="match status" value="1"/>
</dbReference>
<sequence>MAEEPIQLDYWRKFFRGADGDILTVLENAIMVAALDCPDEFRTKRGRIVEELFSCGFSNSSSRSLRSDVLEPEAVKVGDSIQQKGVSTEESNVSICSSKDSSQDKPTEVLMTEETEGSVKTEEIAISESQTVVWEILRIKRNLSVSQDEESVLDLLQRLQRMEISVVTLEKTEIGKAINQLRKKTESKQIRHLARTLIQGWQTMVDEWLTQRDDVALPGAAPAITTKSSMEFSESKDEKKLEKKPAALLEDSIIREKIEASKKIHEGYQKAENAKKQRCTKFMMELDGLPMESTGHRSSHEKVENHNAKR</sequence>
<dbReference type="InterPro" id="IPR035441">
    <property type="entry name" value="TFIIS/LEDGF_dom_sf"/>
</dbReference>
<dbReference type="GO" id="GO:0005634">
    <property type="term" value="C:nucleus"/>
    <property type="evidence" value="ECO:0007669"/>
    <property type="project" value="UniProtKB-SubCell"/>
</dbReference>
<dbReference type="PANTHER" id="PTHR46554:SF2">
    <property type="entry name" value="TFIIS N-TERMINAL DOMAIN-CONTAINING PROTEIN"/>
    <property type="match status" value="1"/>
</dbReference>
<dbReference type="Proteomes" id="UP000189703">
    <property type="component" value="Unplaced"/>
</dbReference>
<gene>
    <name evidence="5" type="primary">LOC104590233</name>
</gene>
<dbReference type="RefSeq" id="XP_010247106.1">
    <property type="nucleotide sequence ID" value="XM_010248804.1"/>
</dbReference>
<organism evidence="4 5">
    <name type="scientific">Nelumbo nucifera</name>
    <name type="common">Sacred lotus</name>
    <dbReference type="NCBI Taxonomy" id="4432"/>
    <lineage>
        <taxon>Eukaryota</taxon>
        <taxon>Viridiplantae</taxon>
        <taxon>Streptophyta</taxon>
        <taxon>Embryophyta</taxon>
        <taxon>Tracheophyta</taxon>
        <taxon>Spermatophyta</taxon>
        <taxon>Magnoliopsida</taxon>
        <taxon>Proteales</taxon>
        <taxon>Nelumbonaceae</taxon>
        <taxon>Nelumbo</taxon>
    </lineage>
</organism>
<reference evidence="5" key="1">
    <citation type="submission" date="2025-08" db="UniProtKB">
        <authorList>
            <consortium name="RefSeq"/>
        </authorList>
    </citation>
    <scope>IDENTIFICATION</scope>
</reference>
<keyword evidence="2 3" id="KW-0539">Nucleus</keyword>
<dbReference type="SMART" id="SM00509">
    <property type="entry name" value="TFS2N"/>
    <property type="match status" value="1"/>
</dbReference>
<evidence type="ECO:0000256" key="3">
    <source>
        <dbReference type="PROSITE-ProRule" id="PRU00649"/>
    </source>
</evidence>
<accession>A0A1U7Z4G7</accession>
<evidence type="ECO:0000313" key="4">
    <source>
        <dbReference type="Proteomes" id="UP000189703"/>
    </source>
</evidence>
<evidence type="ECO:0000256" key="2">
    <source>
        <dbReference type="ARBA" id="ARBA00023242"/>
    </source>
</evidence>
<evidence type="ECO:0000256" key="1">
    <source>
        <dbReference type="ARBA" id="ARBA00004123"/>
    </source>
</evidence>
<name>A0A1U7Z4G7_NELNU</name>
<dbReference type="CDD" id="cd00183">
    <property type="entry name" value="TFIIS_I"/>
    <property type="match status" value="1"/>
</dbReference>